<protein>
    <submittedName>
        <fullName evidence="2">Uncharacterized protein</fullName>
    </submittedName>
</protein>
<keyword evidence="1" id="KW-0812">Transmembrane</keyword>
<dbReference type="RefSeq" id="WP_125081756.1">
    <property type="nucleotide sequence ID" value="NZ_CP034248.1"/>
</dbReference>
<keyword evidence="3" id="KW-1185">Reference proteome</keyword>
<organism evidence="2 3">
    <name type="scientific">Paenibacillus lentus</name>
    <dbReference type="NCBI Taxonomy" id="1338368"/>
    <lineage>
        <taxon>Bacteria</taxon>
        <taxon>Bacillati</taxon>
        <taxon>Bacillota</taxon>
        <taxon>Bacilli</taxon>
        <taxon>Bacillales</taxon>
        <taxon>Paenibacillaceae</taxon>
        <taxon>Paenibacillus</taxon>
    </lineage>
</organism>
<feature type="transmembrane region" description="Helical" evidence="1">
    <location>
        <begin position="7"/>
        <end position="31"/>
    </location>
</feature>
<name>A0A3Q8S9U2_9BACL</name>
<sequence>MKVLKSLLKWLLAIIFYHPLMILVTITMLFMPYILYIDIKNILINEIPVENGSMMLVSFFGFFIYLATRSRFLGIPYRKITILLPLLHMLIYTSFALSVGITILNKWADEGLYSKGWAITFMLLAIVAIRLCMSLLYWKYPIVRRTNQDMK</sequence>
<evidence type="ECO:0000313" key="3">
    <source>
        <dbReference type="Proteomes" id="UP000273145"/>
    </source>
</evidence>
<reference evidence="2 3" key="1">
    <citation type="submission" date="2018-11" db="EMBL/GenBank/DDBJ databases">
        <title>Genome sequencing of Paenibacillus lentus DSM25539(T).</title>
        <authorList>
            <person name="Kook J.-K."/>
            <person name="Park S.-N."/>
            <person name="Lim Y.K."/>
        </authorList>
    </citation>
    <scope>NUCLEOTIDE SEQUENCE [LARGE SCALE GENOMIC DNA]</scope>
    <source>
        <strain evidence="2 3">DSM 25539</strain>
    </source>
</reference>
<evidence type="ECO:0000256" key="1">
    <source>
        <dbReference type="SAM" id="Phobius"/>
    </source>
</evidence>
<proteinExistence type="predicted"/>
<feature type="transmembrane region" description="Helical" evidence="1">
    <location>
        <begin position="80"/>
        <end position="104"/>
    </location>
</feature>
<keyword evidence="1" id="KW-0472">Membrane</keyword>
<dbReference type="KEGG" id="plen:EIM92_05095"/>
<evidence type="ECO:0000313" key="2">
    <source>
        <dbReference type="EMBL" id="AZK45658.1"/>
    </source>
</evidence>
<dbReference type="OrthoDB" id="2609546at2"/>
<feature type="transmembrane region" description="Helical" evidence="1">
    <location>
        <begin position="51"/>
        <end position="68"/>
    </location>
</feature>
<dbReference type="Proteomes" id="UP000273145">
    <property type="component" value="Chromosome"/>
</dbReference>
<dbReference type="AlphaFoldDB" id="A0A3Q8S9U2"/>
<gene>
    <name evidence="2" type="ORF">EIM92_05095</name>
</gene>
<feature type="transmembrane region" description="Helical" evidence="1">
    <location>
        <begin position="116"/>
        <end position="138"/>
    </location>
</feature>
<dbReference type="EMBL" id="CP034248">
    <property type="protein sequence ID" value="AZK45658.1"/>
    <property type="molecule type" value="Genomic_DNA"/>
</dbReference>
<keyword evidence="1" id="KW-1133">Transmembrane helix</keyword>
<accession>A0A3Q8S9U2</accession>